<dbReference type="Proteomes" id="UP000027361">
    <property type="component" value="Unassembled WGS sequence"/>
</dbReference>
<dbReference type="InParanoid" id="A0A066VTS2"/>
<dbReference type="AlphaFoldDB" id="A0A066VTS2"/>
<sequence length="150" mass="16888">MQCPVNSGRKYSIWGFQEAIRRMAPPRDAKMLASFILTLTCHRPNLPAPASPMRNPSDLSCTLRGPVRISRVQAHWTVVQSVRSDCVLRKPPAPQERLASADFGCCNYDSLLCYLHPAKGLKPRPAAWSAFLSRPRRGERAGDYLPKHKY</sequence>
<evidence type="ECO:0000313" key="2">
    <source>
        <dbReference type="Proteomes" id="UP000027361"/>
    </source>
</evidence>
<dbReference type="HOGENOM" id="CLU_1741844_0_0_1"/>
<name>A0A066VTS2_TILAU</name>
<organism evidence="1 2">
    <name type="scientific">Tilletiaria anomala (strain ATCC 24038 / CBS 436.72 / UBC 951)</name>
    <dbReference type="NCBI Taxonomy" id="1037660"/>
    <lineage>
        <taxon>Eukaryota</taxon>
        <taxon>Fungi</taxon>
        <taxon>Dikarya</taxon>
        <taxon>Basidiomycota</taxon>
        <taxon>Ustilaginomycotina</taxon>
        <taxon>Exobasidiomycetes</taxon>
        <taxon>Georgefischeriales</taxon>
        <taxon>Tilletiariaceae</taxon>
        <taxon>Tilletiaria</taxon>
    </lineage>
</organism>
<evidence type="ECO:0000313" key="1">
    <source>
        <dbReference type="EMBL" id="KDN41955.1"/>
    </source>
</evidence>
<dbReference type="GeneID" id="25261797"/>
<reference evidence="1 2" key="1">
    <citation type="submission" date="2014-05" db="EMBL/GenBank/DDBJ databases">
        <title>Draft genome sequence of a rare smut relative, Tilletiaria anomala UBC 951.</title>
        <authorList>
            <consortium name="DOE Joint Genome Institute"/>
            <person name="Toome M."/>
            <person name="Kuo A."/>
            <person name="Henrissat B."/>
            <person name="Lipzen A."/>
            <person name="Tritt A."/>
            <person name="Yoshinaga Y."/>
            <person name="Zane M."/>
            <person name="Barry K."/>
            <person name="Grigoriev I.V."/>
            <person name="Spatafora J.W."/>
            <person name="Aimea M.C."/>
        </authorList>
    </citation>
    <scope>NUCLEOTIDE SEQUENCE [LARGE SCALE GENOMIC DNA]</scope>
    <source>
        <strain evidence="1 2">UBC 951</strain>
    </source>
</reference>
<gene>
    <name evidence="1" type="ORF">K437DRAFT_167853</name>
</gene>
<keyword evidence="2" id="KW-1185">Reference proteome</keyword>
<accession>A0A066VTS2</accession>
<protein>
    <submittedName>
        <fullName evidence="1">Uncharacterized protein</fullName>
    </submittedName>
</protein>
<dbReference type="RefSeq" id="XP_013241890.1">
    <property type="nucleotide sequence ID" value="XM_013386436.1"/>
</dbReference>
<comment type="caution">
    <text evidence="1">The sequence shown here is derived from an EMBL/GenBank/DDBJ whole genome shotgun (WGS) entry which is preliminary data.</text>
</comment>
<dbReference type="EMBL" id="JMSN01000074">
    <property type="protein sequence ID" value="KDN41955.1"/>
    <property type="molecule type" value="Genomic_DNA"/>
</dbReference>
<proteinExistence type="predicted"/>